<dbReference type="Pfam" id="PF00069">
    <property type="entry name" value="Pkinase"/>
    <property type="match status" value="1"/>
</dbReference>
<keyword evidence="1" id="KW-0808">Transferase</keyword>
<dbReference type="EMBL" id="KN823087">
    <property type="protein sequence ID" value="KIO23343.1"/>
    <property type="molecule type" value="Genomic_DNA"/>
</dbReference>
<gene>
    <name evidence="8" type="ORF">M407DRAFT_27187</name>
</gene>
<dbReference type="PANTHER" id="PTHR44329:SF288">
    <property type="entry name" value="MITOGEN-ACTIVATED PROTEIN KINASE KINASE KINASE 20"/>
    <property type="match status" value="1"/>
</dbReference>
<dbReference type="InterPro" id="IPR000719">
    <property type="entry name" value="Prot_kinase_dom"/>
</dbReference>
<dbReference type="HOGENOM" id="CLU_000288_7_37_1"/>
<proteinExistence type="predicted"/>
<dbReference type="Gene3D" id="1.25.40.10">
    <property type="entry name" value="Tetratricopeptide repeat domain"/>
    <property type="match status" value="2"/>
</dbReference>
<dbReference type="SUPFAM" id="SSF56112">
    <property type="entry name" value="Protein kinase-like (PK-like)"/>
    <property type="match status" value="1"/>
</dbReference>
<feature type="repeat" description="TPR" evidence="5">
    <location>
        <begin position="387"/>
        <end position="420"/>
    </location>
</feature>
<keyword evidence="9" id="KW-1185">Reference proteome</keyword>
<name>A0A0C3KPS0_9AGAM</name>
<keyword evidence="2" id="KW-0547">Nucleotide-binding</keyword>
<reference evidence="8 9" key="1">
    <citation type="submission" date="2014-04" db="EMBL/GenBank/DDBJ databases">
        <authorList>
            <consortium name="DOE Joint Genome Institute"/>
            <person name="Kuo A."/>
            <person name="Girlanda M."/>
            <person name="Perotto S."/>
            <person name="Kohler A."/>
            <person name="Nagy L.G."/>
            <person name="Floudas D."/>
            <person name="Copeland A."/>
            <person name="Barry K.W."/>
            <person name="Cichocki N."/>
            <person name="Veneault-Fourrey C."/>
            <person name="LaButti K."/>
            <person name="Lindquist E.A."/>
            <person name="Lipzen A."/>
            <person name="Lundell T."/>
            <person name="Morin E."/>
            <person name="Murat C."/>
            <person name="Sun H."/>
            <person name="Tunlid A."/>
            <person name="Henrissat B."/>
            <person name="Grigoriev I.V."/>
            <person name="Hibbett D.S."/>
            <person name="Martin F."/>
            <person name="Nordberg H.P."/>
            <person name="Cantor M.N."/>
            <person name="Hua S.X."/>
        </authorList>
    </citation>
    <scope>NUCLEOTIDE SEQUENCE [LARGE SCALE GENOMIC DNA]</scope>
    <source>
        <strain evidence="8 9">MUT 4182</strain>
    </source>
</reference>
<evidence type="ECO:0000256" key="4">
    <source>
        <dbReference type="ARBA" id="ARBA00022840"/>
    </source>
</evidence>
<feature type="domain" description="Protein kinase" evidence="7">
    <location>
        <begin position="62"/>
        <end position="366"/>
    </location>
</feature>
<evidence type="ECO:0000313" key="8">
    <source>
        <dbReference type="EMBL" id="KIO23343.1"/>
    </source>
</evidence>
<dbReference type="GO" id="GO:0005524">
    <property type="term" value="F:ATP binding"/>
    <property type="evidence" value="ECO:0007669"/>
    <property type="project" value="UniProtKB-KW"/>
</dbReference>
<organism evidence="8 9">
    <name type="scientific">Tulasnella calospora MUT 4182</name>
    <dbReference type="NCBI Taxonomy" id="1051891"/>
    <lineage>
        <taxon>Eukaryota</taxon>
        <taxon>Fungi</taxon>
        <taxon>Dikarya</taxon>
        <taxon>Basidiomycota</taxon>
        <taxon>Agaricomycotina</taxon>
        <taxon>Agaricomycetes</taxon>
        <taxon>Cantharellales</taxon>
        <taxon>Tulasnellaceae</taxon>
        <taxon>Tulasnella</taxon>
    </lineage>
</organism>
<dbReference type="SMART" id="SM00220">
    <property type="entry name" value="S_TKc"/>
    <property type="match status" value="1"/>
</dbReference>
<dbReference type="SMART" id="SM00028">
    <property type="entry name" value="TPR"/>
    <property type="match status" value="6"/>
</dbReference>
<evidence type="ECO:0000256" key="2">
    <source>
        <dbReference type="ARBA" id="ARBA00022741"/>
    </source>
</evidence>
<dbReference type="InterPro" id="IPR011009">
    <property type="entry name" value="Kinase-like_dom_sf"/>
</dbReference>
<feature type="repeat" description="TPR" evidence="5">
    <location>
        <begin position="427"/>
        <end position="460"/>
    </location>
</feature>
<dbReference type="PROSITE" id="PS50005">
    <property type="entry name" value="TPR"/>
    <property type="match status" value="2"/>
</dbReference>
<dbReference type="PROSITE" id="PS00108">
    <property type="entry name" value="PROTEIN_KINASE_ST"/>
    <property type="match status" value="1"/>
</dbReference>
<dbReference type="InterPro" id="IPR051681">
    <property type="entry name" value="Ser/Thr_Kinases-Pseudokinases"/>
</dbReference>
<dbReference type="STRING" id="1051891.A0A0C3KPS0"/>
<evidence type="ECO:0000256" key="3">
    <source>
        <dbReference type="ARBA" id="ARBA00022777"/>
    </source>
</evidence>
<evidence type="ECO:0000256" key="5">
    <source>
        <dbReference type="PROSITE-ProRule" id="PRU00339"/>
    </source>
</evidence>
<keyword evidence="4" id="KW-0067">ATP-binding</keyword>
<dbReference type="Pfam" id="PF13424">
    <property type="entry name" value="TPR_12"/>
    <property type="match status" value="3"/>
</dbReference>
<dbReference type="AlphaFoldDB" id="A0A0C3KPS0"/>
<keyword evidence="5" id="KW-0802">TPR repeat</keyword>
<dbReference type="Gene3D" id="1.10.510.10">
    <property type="entry name" value="Transferase(Phosphotransferase) domain 1"/>
    <property type="match status" value="1"/>
</dbReference>
<dbReference type="InterPro" id="IPR011990">
    <property type="entry name" value="TPR-like_helical_dom_sf"/>
</dbReference>
<accession>A0A0C3KPS0</accession>
<sequence>MQVDDKHDAGPLSSGSDQGDSDAPYQLSAKLINKMNELEDWRIDPSSIEFPENTCQFPGGHATVSRAILSSGFGEGHGMDEFKDAEDGHGSLGTASRGKAVAVKMMKIEGANDRDRVLGLALREAGFLTELDHPNIVKLEGFVEDLAKNRVWLVFPWEENGNLKDFAASQDWEIPERIWLIDDVARGVEHLHGRSPPIYHGDLKSVNILVTSECHAVITDFGSARRLAPKDLDTEVTQTRNKAQPELEFQATFDASTNTMTLTGNEYTLRWAAPELLMDDEPDLWSDIWALGWIFYEVMTNSIPFQDVRKDSMVIKHVIDGKLPSVTDHTRMSLILALCSLMIKCWSINPRERPTAEHCRMSMDWMPMAAPAPRRTSETGASGGRSPELLMELGVMHRQQHDYINAAKFFTEALDMHTQMGDSRGRAVALRNLAELHYFRSEYNQALTLYSEALELFTKIGDRLGIAAGLRGLAGVHYDQKEYSKAATFYSEAAQISTDIGDKTGRANALDGLGEIYRFQYQYSKAKTLYTEVAEICADIGHRTRRAGALWSLAEMHRVQKEYTEAAALFSEAFQIYTDIGNRYGIANTLLCLADVHRDQDHHSDAIRLYEEAAEKFEQIGNTRMAADASTCAASVRRKLELGSVE</sequence>
<dbReference type="Proteomes" id="UP000054248">
    <property type="component" value="Unassembled WGS sequence"/>
</dbReference>
<evidence type="ECO:0000256" key="1">
    <source>
        <dbReference type="ARBA" id="ARBA00022679"/>
    </source>
</evidence>
<dbReference type="SUPFAM" id="SSF48452">
    <property type="entry name" value="TPR-like"/>
    <property type="match status" value="2"/>
</dbReference>
<dbReference type="GO" id="GO:0004674">
    <property type="term" value="F:protein serine/threonine kinase activity"/>
    <property type="evidence" value="ECO:0007669"/>
    <property type="project" value="TreeGrafter"/>
</dbReference>
<evidence type="ECO:0000313" key="9">
    <source>
        <dbReference type="Proteomes" id="UP000054248"/>
    </source>
</evidence>
<dbReference type="PANTHER" id="PTHR44329">
    <property type="entry name" value="SERINE/THREONINE-PROTEIN KINASE TNNI3K-RELATED"/>
    <property type="match status" value="1"/>
</dbReference>
<evidence type="ECO:0000259" key="7">
    <source>
        <dbReference type="PROSITE" id="PS50011"/>
    </source>
</evidence>
<reference evidence="9" key="2">
    <citation type="submission" date="2015-01" db="EMBL/GenBank/DDBJ databases">
        <title>Evolutionary Origins and Diversification of the Mycorrhizal Mutualists.</title>
        <authorList>
            <consortium name="DOE Joint Genome Institute"/>
            <consortium name="Mycorrhizal Genomics Consortium"/>
            <person name="Kohler A."/>
            <person name="Kuo A."/>
            <person name="Nagy L.G."/>
            <person name="Floudas D."/>
            <person name="Copeland A."/>
            <person name="Barry K.W."/>
            <person name="Cichocki N."/>
            <person name="Veneault-Fourrey C."/>
            <person name="LaButti K."/>
            <person name="Lindquist E.A."/>
            <person name="Lipzen A."/>
            <person name="Lundell T."/>
            <person name="Morin E."/>
            <person name="Murat C."/>
            <person name="Riley R."/>
            <person name="Ohm R."/>
            <person name="Sun H."/>
            <person name="Tunlid A."/>
            <person name="Henrissat B."/>
            <person name="Grigoriev I.V."/>
            <person name="Hibbett D.S."/>
            <person name="Martin F."/>
        </authorList>
    </citation>
    <scope>NUCLEOTIDE SEQUENCE [LARGE SCALE GENOMIC DNA]</scope>
    <source>
        <strain evidence="9">MUT 4182</strain>
    </source>
</reference>
<dbReference type="OrthoDB" id="3219560at2759"/>
<feature type="region of interest" description="Disordered" evidence="6">
    <location>
        <begin position="1"/>
        <end position="24"/>
    </location>
</feature>
<evidence type="ECO:0000256" key="6">
    <source>
        <dbReference type="SAM" id="MobiDB-lite"/>
    </source>
</evidence>
<dbReference type="InterPro" id="IPR019734">
    <property type="entry name" value="TPR_rpt"/>
</dbReference>
<dbReference type="InterPro" id="IPR008271">
    <property type="entry name" value="Ser/Thr_kinase_AS"/>
</dbReference>
<keyword evidence="3" id="KW-0418">Kinase</keyword>
<dbReference type="PROSITE" id="PS50011">
    <property type="entry name" value="PROTEIN_KINASE_DOM"/>
    <property type="match status" value="1"/>
</dbReference>
<protein>
    <recommendedName>
        <fullName evidence="7">Protein kinase domain-containing protein</fullName>
    </recommendedName>
</protein>